<dbReference type="Proteomes" id="UP000614601">
    <property type="component" value="Unassembled WGS sequence"/>
</dbReference>
<dbReference type="PANTHER" id="PTHR23159:SF31">
    <property type="entry name" value="CENTROSOME-ASSOCIATED PROTEIN CEP250 ISOFORM X1"/>
    <property type="match status" value="1"/>
</dbReference>
<dbReference type="OrthoDB" id="5818247at2759"/>
<sequence length="789" mass="92351">MDPDKVKALLEFCQVMPKKEDSERYEELGIKETADKCFRDMIGFIDGSTLQGKIDTFDDAHGLIMEYLGIKDDGLVKLYWQLNLEEAKVGDQVEMLKYFVALVYLSHLLQGNVCADRADRMNWVSRLHIEHIISYLSDPSKWKEDDFAKILKMPLNEANTHQMKKTLERVKLSTPRRTPFKQTENFLGLNTSFSSSPTSMFMNSPRIKEKIFLEVNKQVKKEKEEYEGYFKAEYDRILQECDAKEREIVKLKAEKEKIQQKMKGICDGNCEAAKKLGNLEFSYNVLKTRNESQNAVIAACEEQHEKDRNFISTLSSEVFDLKQRCELINDQNEIIDDLKKDLKTKNEAMDNMRLEKRELEAQIRRQDKELRKKIEESEQKNYEKAMEEFKERENKLITELDKVKDEVEELAEKNKELEEKVRGVNKENEDFKEEVQGLKEKNKELEGKAKAMKKENESNKEKIEALMKEKDKLESELKEKKEVEERMKVIEKENEDYKEEVEDLKEQKKEVEDKLKAVEKEKDDFKDKIQGLVEENKTLEGKAEEVEKENEAIKDKVEGLMKENNELEDKLKAICKENEELKKQTLEAASSEELEDLKAKNRSLKAEFDCLKDNLASVSGKTKKLQQRIDDLMEENETLKASNAHQTETSEENSKLTAELSCARQNLKNQNVENLELKKKVEELTNKNEDLRLELDEVKSEVKELEFLKRKTPAKKFCSSNQQDELTYARSITNLKTDPEYQEQLAITPNRVKELQERNARNPPHMRSHYVTELFYDKGSPTVALPKKR</sequence>
<comment type="caution">
    <text evidence="3">The sequence shown here is derived from an EMBL/GenBank/DDBJ whole genome shotgun (WGS) entry which is preliminary data.</text>
</comment>
<accession>A0A811JVZ4</accession>
<reference evidence="3" key="1">
    <citation type="submission" date="2020-09" db="EMBL/GenBank/DDBJ databases">
        <authorList>
            <person name="Kikuchi T."/>
        </authorList>
    </citation>
    <scope>NUCLEOTIDE SEQUENCE</scope>
    <source>
        <strain evidence="3">SH1</strain>
    </source>
</reference>
<evidence type="ECO:0000313" key="3">
    <source>
        <dbReference type="EMBL" id="CAD5207429.1"/>
    </source>
</evidence>
<feature type="coiled-coil region" evidence="1">
    <location>
        <begin position="234"/>
        <end position="261"/>
    </location>
</feature>
<dbReference type="EMBL" id="CAJFDH010000001">
    <property type="protein sequence ID" value="CAD5207429.1"/>
    <property type="molecule type" value="Genomic_DNA"/>
</dbReference>
<proteinExistence type="predicted"/>
<gene>
    <name evidence="3" type="ORF">BOKJ2_LOCUS2113</name>
</gene>
<organism evidence="3 4">
    <name type="scientific">Bursaphelenchus okinawaensis</name>
    <dbReference type="NCBI Taxonomy" id="465554"/>
    <lineage>
        <taxon>Eukaryota</taxon>
        <taxon>Metazoa</taxon>
        <taxon>Ecdysozoa</taxon>
        <taxon>Nematoda</taxon>
        <taxon>Chromadorea</taxon>
        <taxon>Rhabditida</taxon>
        <taxon>Tylenchina</taxon>
        <taxon>Tylenchomorpha</taxon>
        <taxon>Aphelenchoidea</taxon>
        <taxon>Aphelenchoididae</taxon>
        <taxon>Bursaphelenchus</taxon>
    </lineage>
</organism>
<name>A0A811JVZ4_9BILA</name>
<evidence type="ECO:0000313" key="4">
    <source>
        <dbReference type="Proteomes" id="UP000614601"/>
    </source>
</evidence>
<evidence type="ECO:0000256" key="2">
    <source>
        <dbReference type="SAM" id="MobiDB-lite"/>
    </source>
</evidence>
<dbReference type="AlphaFoldDB" id="A0A811JVZ4"/>
<dbReference type="PANTHER" id="PTHR23159">
    <property type="entry name" value="CENTROSOMAL PROTEIN 2"/>
    <property type="match status" value="1"/>
</dbReference>
<dbReference type="EMBL" id="CAJFCW020000001">
    <property type="protein sequence ID" value="CAG9085602.1"/>
    <property type="molecule type" value="Genomic_DNA"/>
</dbReference>
<dbReference type="Proteomes" id="UP000783686">
    <property type="component" value="Unassembled WGS sequence"/>
</dbReference>
<evidence type="ECO:0000256" key="1">
    <source>
        <dbReference type="SAM" id="Coils"/>
    </source>
</evidence>
<protein>
    <submittedName>
        <fullName evidence="3">Uncharacterized protein</fullName>
    </submittedName>
</protein>
<keyword evidence="4" id="KW-1185">Reference proteome</keyword>
<feature type="region of interest" description="Disordered" evidence="2">
    <location>
        <begin position="428"/>
        <end position="463"/>
    </location>
</feature>
<keyword evidence="1" id="KW-0175">Coiled coil</keyword>